<keyword evidence="2" id="KW-0812">Transmembrane</keyword>
<dbReference type="PRINTS" id="PR00449">
    <property type="entry name" value="RASTRNSFRMNG"/>
</dbReference>
<dbReference type="Proteomes" id="UP000626109">
    <property type="component" value="Unassembled WGS sequence"/>
</dbReference>
<comment type="caution">
    <text evidence="3">The sequence shown here is derived from an EMBL/GenBank/DDBJ whole genome shotgun (WGS) entry which is preliminary data.</text>
</comment>
<evidence type="ECO:0000313" key="4">
    <source>
        <dbReference type="Proteomes" id="UP000626109"/>
    </source>
</evidence>
<dbReference type="SMART" id="SM00175">
    <property type="entry name" value="RAB"/>
    <property type="match status" value="1"/>
</dbReference>
<gene>
    <name evidence="3" type="ORF">PGLA2088_LOCUS40396</name>
</gene>
<name>A0A813L6G0_POLGL</name>
<dbReference type="InterPro" id="IPR005225">
    <property type="entry name" value="Small_GTP-bd"/>
</dbReference>
<evidence type="ECO:0000256" key="2">
    <source>
        <dbReference type="SAM" id="Phobius"/>
    </source>
</evidence>
<reference evidence="3" key="1">
    <citation type="submission" date="2021-02" db="EMBL/GenBank/DDBJ databases">
        <authorList>
            <person name="Dougan E. K."/>
            <person name="Rhodes N."/>
            <person name="Thang M."/>
            <person name="Chan C."/>
        </authorList>
    </citation>
    <scope>NUCLEOTIDE SEQUENCE</scope>
</reference>
<dbReference type="SMART" id="SM00176">
    <property type="entry name" value="RAN"/>
    <property type="match status" value="1"/>
</dbReference>
<dbReference type="GO" id="GO:0005525">
    <property type="term" value="F:GTP binding"/>
    <property type="evidence" value="ECO:0007669"/>
    <property type="project" value="InterPro"/>
</dbReference>
<dbReference type="InterPro" id="IPR001806">
    <property type="entry name" value="Small_GTPase"/>
</dbReference>
<dbReference type="PANTHER" id="PTHR47978">
    <property type="match status" value="1"/>
</dbReference>
<accession>A0A813L6G0</accession>
<dbReference type="PROSITE" id="PS51419">
    <property type="entry name" value="RAB"/>
    <property type="match status" value="1"/>
</dbReference>
<keyword evidence="1" id="KW-0547">Nucleotide-binding</keyword>
<dbReference type="EMBL" id="CAJNNW010033463">
    <property type="protein sequence ID" value="CAE8719006.1"/>
    <property type="molecule type" value="Genomic_DNA"/>
</dbReference>
<dbReference type="InterPro" id="IPR027417">
    <property type="entry name" value="P-loop_NTPase"/>
</dbReference>
<dbReference type="Gene3D" id="3.40.50.300">
    <property type="entry name" value="P-loop containing nucleotide triphosphate hydrolases"/>
    <property type="match status" value="1"/>
</dbReference>
<proteinExistence type="predicted"/>
<dbReference type="SUPFAM" id="SSF52540">
    <property type="entry name" value="P-loop containing nucleoside triphosphate hydrolases"/>
    <property type="match status" value="1"/>
</dbReference>
<keyword evidence="2" id="KW-1133">Transmembrane helix</keyword>
<keyword evidence="2" id="KW-0472">Membrane</keyword>
<evidence type="ECO:0000256" key="1">
    <source>
        <dbReference type="ARBA" id="ARBA00022741"/>
    </source>
</evidence>
<evidence type="ECO:0000313" key="3">
    <source>
        <dbReference type="EMBL" id="CAE8719006.1"/>
    </source>
</evidence>
<dbReference type="Pfam" id="PF08477">
    <property type="entry name" value="Roc"/>
    <property type="match status" value="1"/>
</dbReference>
<protein>
    <submittedName>
        <fullName evidence="3">Uncharacterized protein</fullName>
    </submittedName>
</protein>
<dbReference type="AlphaFoldDB" id="A0A813L6G0"/>
<dbReference type="SMART" id="SM00174">
    <property type="entry name" value="RHO"/>
    <property type="match status" value="1"/>
</dbReference>
<organism evidence="3 4">
    <name type="scientific">Polarella glacialis</name>
    <name type="common">Dinoflagellate</name>
    <dbReference type="NCBI Taxonomy" id="89957"/>
    <lineage>
        <taxon>Eukaryota</taxon>
        <taxon>Sar</taxon>
        <taxon>Alveolata</taxon>
        <taxon>Dinophyceae</taxon>
        <taxon>Suessiales</taxon>
        <taxon>Suessiaceae</taxon>
        <taxon>Polarella</taxon>
    </lineage>
</organism>
<feature type="transmembrane region" description="Helical" evidence="2">
    <location>
        <begin position="12"/>
        <end position="36"/>
    </location>
</feature>
<dbReference type="NCBIfam" id="TIGR00231">
    <property type="entry name" value="small_GTP"/>
    <property type="match status" value="1"/>
</dbReference>
<dbReference type="GO" id="GO:0003924">
    <property type="term" value="F:GTPase activity"/>
    <property type="evidence" value="ECO:0007669"/>
    <property type="project" value="InterPro"/>
</dbReference>
<sequence>MNKQGVSRAVGLTIYLDLYLLTHVATQLITVFVVLFSRRRPQPLAAFRGASGFALGGLPLFASGVLDAALPSLEAVHYSIRSAMSSGSASGKIQTDAKDELEPADLKIILCGDSAVGKSKLVERFLLDDYCPRTLSTYALTLFRYNHVAEDGRTWIIDFWDTAGQEQFDRLHASYYFQANACILAFDVTRKVTYKNLDTWYKELRVYCAAPYVTSVTSQVYLHLGKDTYTPLTALDVGCAHMRTAFDSAGLAAAMVDGVQLPPQTALGSASKHTVMNIAGGFSQLIAASCDGCGTNVVRVFKECIGLAVKNKEQPPDEAVKSDLPVDIHQQLQHQKQ</sequence>
<dbReference type="FunFam" id="3.40.50.300:FF:001447">
    <property type="entry name" value="Ras-related protein Rab-1B"/>
    <property type="match status" value="1"/>
</dbReference>